<dbReference type="RefSeq" id="WP_126519576.1">
    <property type="nucleotide sequence ID" value="NZ_RXNU01000003.1"/>
</dbReference>
<evidence type="ECO:0000256" key="10">
    <source>
        <dbReference type="ARBA" id="ARBA00023136"/>
    </source>
</evidence>
<protein>
    <recommendedName>
        <fullName evidence="3">histidine kinase</fullName>
        <ecNumber evidence="3">2.7.13.3</ecNumber>
    </recommendedName>
</protein>
<feature type="transmembrane region" description="Helical" evidence="11">
    <location>
        <begin position="161"/>
        <end position="184"/>
    </location>
</feature>
<evidence type="ECO:0000256" key="1">
    <source>
        <dbReference type="ARBA" id="ARBA00000085"/>
    </source>
</evidence>
<evidence type="ECO:0000313" key="15">
    <source>
        <dbReference type="Proteomes" id="UP000267448"/>
    </source>
</evidence>
<keyword evidence="14" id="KW-0067">ATP-binding</keyword>
<evidence type="ECO:0000256" key="7">
    <source>
        <dbReference type="ARBA" id="ARBA00022777"/>
    </source>
</evidence>
<keyword evidence="9" id="KW-0902">Two-component regulatory system</keyword>
<sequence>MQNNTLATRSIKSRLLLSSIIWLLPVVLLVAILIPQVINEHLHRNVKTQIDLLIDLMEENLALTEEGALAFEHKMPDPRFRKPYGGLYWQITTPTSQLLSRSLWNEPVVNNEQTRVGPKGETLIYIERQVFLEGYPSPISILVGRDNNPIAMTTQKLMKDVWLIFMVFILCLIAIITVQVGWAIRPLVSLQEELEKLKNGEVTSLTGRFPLEVSPLVESLNTLVFHYQDLLERAQNHAGNLSHALKTPLSIFKNLVKKVPETERAEWDKPLNDMQHYIDYHLGRSKMAGSPNILSVSSCPAERVDAMEQAFNKVYSERGIVLVNELDNALYVAVERRDLDEMLGNLIENAYKWANSVISVSLAKGINDEVTIIIEDDGPGVPENKLNEITQRGYRLDETTPGTGLGLNIVAEMAHSYRGKVGFEAGVRGGLKACLTLRQANSK</sequence>
<dbReference type="InterPro" id="IPR004358">
    <property type="entry name" value="Sig_transdc_His_kin-like_C"/>
</dbReference>
<evidence type="ECO:0000256" key="9">
    <source>
        <dbReference type="ARBA" id="ARBA00023012"/>
    </source>
</evidence>
<keyword evidence="15" id="KW-1185">Reference proteome</keyword>
<evidence type="ECO:0000313" key="14">
    <source>
        <dbReference type="EMBL" id="RTR39553.1"/>
    </source>
</evidence>
<reference evidence="14 15" key="1">
    <citation type="submission" date="2018-12" db="EMBL/GenBank/DDBJ databases">
        <authorList>
            <person name="Yu L."/>
        </authorList>
    </citation>
    <scope>NUCLEOTIDE SEQUENCE [LARGE SCALE GENOMIC DNA]</scope>
    <source>
        <strain evidence="14 15">HAW-EB2</strain>
    </source>
</reference>
<keyword evidence="4" id="KW-0597">Phosphoprotein</keyword>
<dbReference type="SUPFAM" id="SSF55874">
    <property type="entry name" value="ATPase domain of HSP90 chaperone/DNA topoisomerase II/histidine kinase"/>
    <property type="match status" value="1"/>
</dbReference>
<feature type="domain" description="HAMP" evidence="13">
    <location>
        <begin position="181"/>
        <end position="232"/>
    </location>
</feature>
<evidence type="ECO:0000256" key="8">
    <source>
        <dbReference type="ARBA" id="ARBA00022989"/>
    </source>
</evidence>
<name>A0A3S0KVP2_9GAMM</name>
<feature type="transmembrane region" description="Helical" evidence="11">
    <location>
        <begin position="20"/>
        <end position="38"/>
    </location>
</feature>
<dbReference type="PROSITE" id="PS50885">
    <property type="entry name" value="HAMP"/>
    <property type="match status" value="1"/>
</dbReference>
<comment type="subcellular location">
    <subcellularLocation>
        <location evidence="2">Membrane</location>
    </subcellularLocation>
</comment>
<dbReference type="PROSITE" id="PS50109">
    <property type="entry name" value="HIS_KIN"/>
    <property type="match status" value="1"/>
</dbReference>
<proteinExistence type="predicted"/>
<evidence type="ECO:0000256" key="2">
    <source>
        <dbReference type="ARBA" id="ARBA00004370"/>
    </source>
</evidence>
<dbReference type="GO" id="GO:0000160">
    <property type="term" value="P:phosphorelay signal transduction system"/>
    <property type="evidence" value="ECO:0007669"/>
    <property type="project" value="UniProtKB-KW"/>
</dbReference>
<keyword evidence="14" id="KW-0547">Nucleotide-binding</keyword>
<keyword evidence="7" id="KW-0418">Kinase</keyword>
<organism evidence="14 15">
    <name type="scientific">Shewanella canadensis</name>
    <dbReference type="NCBI Taxonomy" id="271096"/>
    <lineage>
        <taxon>Bacteria</taxon>
        <taxon>Pseudomonadati</taxon>
        <taxon>Pseudomonadota</taxon>
        <taxon>Gammaproteobacteria</taxon>
        <taxon>Alteromonadales</taxon>
        <taxon>Shewanellaceae</taxon>
        <taxon>Shewanella</taxon>
    </lineage>
</organism>
<keyword evidence="10 11" id="KW-0472">Membrane</keyword>
<dbReference type="InterPro" id="IPR036890">
    <property type="entry name" value="HATPase_C_sf"/>
</dbReference>
<evidence type="ECO:0000256" key="3">
    <source>
        <dbReference type="ARBA" id="ARBA00012438"/>
    </source>
</evidence>
<evidence type="ECO:0000256" key="5">
    <source>
        <dbReference type="ARBA" id="ARBA00022679"/>
    </source>
</evidence>
<dbReference type="GO" id="GO:0004673">
    <property type="term" value="F:protein histidine kinase activity"/>
    <property type="evidence" value="ECO:0007669"/>
    <property type="project" value="UniProtKB-EC"/>
</dbReference>
<feature type="domain" description="Histidine kinase" evidence="12">
    <location>
        <begin position="240"/>
        <end position="441"/>
    </location>
</feature>
<dbReference type="Pfam" id="PF02518">
    <property type="entry name" value="HATPase_c"/>
    <property type="match status" value="1"/>
</dbReference>
<dbReference type="GO" id="GO:0005886">
    <property type="term" value="C:plasma membrane"/>
    <property type="evidence" value="ECO:0007669"/>
    <property type="project" value="TreeGrafter"/>
</dbReference>
<dbReference type="Proteomes" id="UP000267448">
    <property type="component" value="Unassembled WGS sequence"/>
</dbReference>
<gene>
    <name evidence="14" type="ORF">EKG38_07035</name>
</gene>
<dbReference type="InterPro" id="IPR003594">
    <property type="entry name" value="HATPase_dom"/>
</dbReference>
<comment type="catalytic activity">
    <reaction evidence="1">
        <text>ATP + protein L-histidine = ADP + protein N-phospho-L-histidine.</text>
        <dbReference type="EC" id="2.7.13.3"/>
    </reaction>
</comment>
<dbReference type="InterPro" id="IPR005467">
    <property type="entry name" value="His_kinase_dom"/>
</dbReference>
<accession>A0A3S0KVP2</accession>
<dbReference type="InterPro" id="IPR050428">
    <property type="entry name" value="TCS_sensor_his_kinase"/>
</dbReference>
<evidence type="ECO:0000259" key="13">
    <source>
        <dbReference type="PROSITE" id="PS50885"/>
    </source>
</evidence>
<dbReference type="Gene3D" id="3.30.565.10">
    <property type="entry name" value="Histidine kinase-like ATPase, C-terminal domain"/>
    <property type="match status" value="1"/>
</dbReference>
<dbReference type="OrthoDB" id="9809567at2"/>
<dbReference type="EMBL" id="RXNU01000003">
    <property type="protein sequence ID" value="RTR39553.1"/>
    <property type="molecule type" value="Genomic_DNA"/>
</dbReference>
<keyword evidence="6 11" id="KW-0812">Transmembrane</keyword>
<dbReference type="PRINTS" id="PR00344">
    <property type="entry name" value="BCTRLSENSOR"/>
</dbReference>
<keyword evidence="8 11" id="KW-1133">Transmembrane helix</keyword>
<dbReference type="EC" id="2.7.13.3" evidence="3"/>
<evidence type="ECO:0000256" key="6">
    <source>
        <dbReference type="ARBA" id="ARBA00022692"/>
    </source>
</evidence>
<dbReference type="SMART" id="SM00387">
    <property type="entry name" value="HATPase_c"/>
    <property type="match status" value="1"/>
</dbReference>
<dbReference type="PANTHER" id="PTHR45436">
    <property type="entry name" value="SENSOR HISTIDINE KINASE YKOH"/>
    <property type="match status" value="1"/>
</dbReference>
<evidence type="ECO:0000256" key="11">
    <source>
        <dbReference type="SAM" id="Phobius"/>
    </source>
</evidence>
<comment type="caution">
    <text evidence="14">The sequence shown here is derived from an EMBL/GenBank/DDBJ whole genome shotgun (WGS) entry which is preliminary data.</text>
</comment>
<evidence type="ECO:0000256" key="4">
    <source>
        <dbReference type="ARBA" id="ARBA00022553"/>
    </source>
</evidence>
<dbReference type="GO" id="GO:0005524">
    <property type="term" value="F:ATP binding"/>
    <property type="evidence" value="ECO:0007669"/>
    <property type="project" value="UniProtKB-KW"/>
</dbReference>
<evidence type="ECO:0000259" key="12">
    <source>
        <dbReference type="PROSITE" id="PS50109"/>
    </source>
</evidence>
<keyword evidence="5" id="KW-0808">Transferase</keyword>
<dbReference type="InterPro" id="IPR003660">
    <property type="entry name" value="HAMP_dom"/>
</dbReference>
<dbReference type="PANTHER" id="PTHR45436:SF5">
    <property type="entry name" value="SENSOR HISTIDINE KINASE TRCS"/>
    <property type="match status" value="1"/>
</dbReference>
<dbReference type="AlphaFoldDB" id="A0A3S0KVP2"/>